<evidence type="ECO:0000256" key="8">
    <source>
        <dbReference type="ARBA" id="ARBA00022989"/>
    </source>
</evidence>
<keyword evidence="7 14" id="KW-0418">Kinase</keyword>
<feature type="domain" description="HAMP" evidence="13">
    <location>
        <begin position="186"/>
        <end position="237"/>
    </location>
</feature>
<accession>A0A3Q8XP81</accession>
<dbReference type="SUPFAM" id="SSF55874">
    <property type="entry name" value="ATPase domain of HSP90 chaperone/DNA topoisomerase II/histidine kinase"/>
    <property type="match status" value="1"/>
</dbReference>
<keyword evidence="5" id="KW-0808">Transferase</keyword>
<keyword evidence="6 11" id="KW-0812">Transmembrane</keyword>
<keyword evidence="9" id="KW-0902">Two-component regulatory system</keyword>
<dbReference type="Gene3D" id="1.10.287.130">
    <property type="match status" value="1"/>
</dbReference>
<organism evidence="14 15">
    <name type="scientific">Georhizobium profundi</name>
    <dbReference type="NCBI Taxonomy" id="2341112"/>
    <lineage>
        <taxon>Bacteria</taxon>
        <taxon>Pseudomonadati</taxon>
        <taxon>Pseudomonadota</taxon>
        <taxon>Alphaproteobacteria</taxon>
        <taxon>Hyphomicrobiales</taxon>
        <taxon>Rhizobiaceae</taxon>
        <taxon>Georhizobium</taxon>
    </lineage>
</organism>
<dbReference type="KEGG" id="abaw:D5400_13345"/>
<dbReference type="InterPro" id="IPR036890">
    <property type="entry name" value="HATPase_C_sf"/>
</dbReference>
<reference evidence="14 15" key="1">
    <citation type="submission" date="2018-09" db="EMBL/GenBank/DDBJ databases">
        <title>Marinorhizobium profundi gen. nov., sp. nov., isolated from a deep-sea sediment sample from the New Britain Trench and proposal of Marinorhizobiaceae fam. nov. in the order Rhizobiales of the class Alphaproteobacteria.</title>
        <authorList>
            <person name="Cao J."/>
        </authorList>
    </citation>
    <scope>NUCLEOTIDE SEQUENCE [LARGE SCALE GENOMIC DNA]</scope>
    <source>
        <strain evidence="14 15">WS11</strain>
    </source>
</reference>
<feature type="domain" description="Histidine kinase" evidence="12">
    <location>
        <begin position="245"/>
        <end position="446"/>
    </location>
</feature>
<evidence type="ECO:0000313" key="15">
    <source>
        <dbReference type="Proteomes" id="UP000268192"/>
    </source>
</evidence>
<evidence type="ECO:0000256" key="10">
    <source>
        <dbReference type="ARBA" id="ARBA00023136"/>
    </source>
</evidence>
<evidence type="ECO:0000259" key="13">
    <source>
        <dbReference type="PROSITE" id="PS50885"/>
    </source>
</evidence>
<feature type="transmembrane region" description="Helical" evidence="11">
    <location>
        <begin position="12"/>
        <end position="33"/>
    </location>
</feature>
<keyword evidence="4" id="KW-0597">Phosphoprotein</keyword>
<keyword evidence="8 11" id="KW-1133">Transmembrane helix</keyword>
<dbReference type="PANTHER" id="PTHR45436:SF5">
    <property type="entry name" value="SENSOR HISTIDINE KINASE TRCS"/>
    <property type="match status" value="1"/>
</dbReference>
<evidence type="ECO:0000256" key="1">
    <source>
        <dbReference type="ARBA" id="ARBA00000085"/>
    </source>
</evidence>
<evidence type="ECO:0000256" key="4">
    <source>
        <dbReference type="ARBA" id="ARBA00022553"/>
    </source>
</evidence>
<dbReference type="InterPro" id="IPR005467">
    <property type="entry name" value="His_kinase_dom"/>
</dbReference>
<protein>
    <recommendedName>
        <fullName evidence="3">histidine kinase</fullName>
        <ecNumber evidence="3">2.7.13.3</ecNumber>
    </recommendedName>
</protein>
<dbReference type="PROSITE" id="PS50885">
    <property type="entry name" value="HAMP"/>
    <property type="match status" value="1"/>
</dbReference>
<dbReference type="InterPro" id="IPR003660">
    <property type="entry name" value="HAMP_dom"/>
</dbReference>
<dbReference type="Pfam" id="PF02518">
    <property type="entry name" value="HATPase_c"/>
    <property type="match status" value="1"/>
</dbReference>
<dbReference type="Gene3D" id="3.30.565.10">
    <property type="entry name" value="Histidine kinase-like ATPase, C-terminal domain"/>
    <property type="match status" value="1"/>
</dbReference>
<dbReference type="GO" id="GO:0004673">
    <property type="term" value="F:protein histidine kinase activity"/>
    <property type="evidence" value="ECO:0007669"/>
    <property type="project" value="UniProtKB-EC"/>
</dbReference>
<evidence type="ECO:0000256" key="7">
    <source>
        <dbReference type="ARBA" id="ARBA00022777"/>
    </source>
</evidence>
<gene>
    <name evidence="14" type="ORF">D5400_13345</name>
</gene>
<keyword evidence="15" id="KW-1185">Reference proteome</keyword>
<dbReference type="GO" id="GO:0005886">
    <property type="term" value="C:plasma membrane"/>
    <property type="evidence" value="ECO:0007669"/>
    <property type="project" value="TreeGrafter"/>
</dbReference>
<dbReference type="AlphaFoldDB" id="A0A3Q8XP81"/>
<sequence length="447" mass="47910">MARRSLKLRLVGLALVWTTVAILIAGLFISALLRQFVERNADAQLQATMIAVMSGTEFDEQGNVVIANSVVDPRFDRPLSGWYWQVNDENGVLSRSRSLWDVELGVAVAEPDGTITTRTEPGPNGAIIRKQERDFTAPGGTRRLRVVVAMPADLIEDEVATIVQPLVLSLALLAAGIAIAIGLQVHFGLQPLAKLGRDLAAVRRGDKERLPDQPYVEIAPVASEINALLAHNKTVIDRARTHVGNLAHGLKTPLSVLSNRLQTASNADGALLRDATEQMNRLIGHHLRRARSAASHGVLGARVSVSEAISDLFPVFRGIHADRHLTLQVDIDGQPTFAGERQDLDEMLGNLIDNACKWASKSVLVTARPIDGGRITISIRDDGPGLAEDALQAATSRGVRFDESKPGSGLGLSIVDDLARLYGGTLTLERAAGTGLLATLELPASEA</sequence>
<dbReference type="GO" id="GO:0000160">
    <property type="term" value="P:phosphorelay signal transduction system"/>
    <property type="evidence" value="ECO:0007669"/>
    <property type="project" value="UniProtKB-KW"/>
</dbReference>
<dbReference type="PRINTS" id="PR00344">
    <property type="entry name" value="BCTRLSENSOR"/>
</dbReference>
<dbReference type="Proteomes" id="UP000268192">
    <property type="component" value="Chromosome"/>
</dbReference>
<feature type="transmembrane region" description="Helical" evidence="11">
    <location>
        <begin position="166"/>
        <end position="189"/>
    </location>
</feature>
<evidence type="ECO:0000256" key="9">
    <source>
        <dbReference type="ARBA" id="ARBA00023012"/>
    </source>
</evidence>
<evidence type="ECO:0000256" key="6">
    <source>
        <dbReference type="ARBA" id="ARBA00022692"/>
    </source>
</evidence>
<dbReference type="EC" id="2.7.13.3" evidence="3"/>
<evidence type="ECO:0000313" key="14">
    <source>
        <dbReference type="EMBL" id="AZN72127.1"/>
    </source>
</evidence>
<dbReference type="PANTHER" id="PTHR45436">
    <property type="entry name" value="SENSOR HISTIDINE KINASE YKOH"/>
    <property type="match status" value="1"/>
</dbReference>
<proteinExistence type="predicted"/>
<dbReference type="InterPro" id="IPR003594">
    <property type="entry name" value="HATPase_dom"/>
</dbReference>
<dbReference type="SMART" id="SM00387">
    <property type="entry name" value="HATPase_c"/>
    <property type="match status" value="1"/>
</dbReference>
<name>A0A3Q8XP81_9HYPH</name>
<evidence type="ECO:0000256" key="3">
    <source>
        <dbReference type="ARBA" id="ARBA00012438"/>
    </source>
</evidence>
<comment type="catalytic activity">
    <reaction evidence="1">
        <text>ATP + protein L-histidine = ADP + protein N-phospho-L-histidine.</text>
        <dbReference type="EC" id="2.7.13.3"/>
    </reaction>
</comment>
<dbReference type="PROSITE" id="PS50109">
    <property type="entry name" value="HIS_KIN"/>
    <property type="match status" value="1"/>
</dbReference>
<dbReference type="OrthoDB" id="9809567at2"/>
<keyword evidence="10 11" id="KW-0472">Membrane</keyword>
<dbReference type="InterPro" id="IPR050428">
    <property type="entry name" value="TCS_sensor_his_kinase"/>
</dbReference>
<dbReference type="EMBL" id="CP032509">
    <property type="protein sequence ID" value="AZN72127.1"/>
    <property type="molecule type" value="Genomic_DNA"/>
</dbReference>
<comment type="subcellular location">
    <subcellularLocation>
        <location evidence="2">Membrane</location>
    </subcellularLocation>
</comment>
<evidence type="ECO:0000256" key="2">
    <source>
        <dbReference type="ARBA" id="ARBA00004370"/>
    </source>
</evidence>
<evidence type="ECO:0000256" key="5">
    <source>
        <dbReference type="ARBA" id="ARBA00022679"/>
    </source>
</evidence>
<evidence type="ECO:0000259" key="12">
    <source>
        <dbReference type="PROSITE" id="PS50109"/>
    </source>
</evidence>
<dbReference type="InterPro" id="IPR004358">
    <property type="entry name" value="Sig_transdc_His_kin-like_C"/>
</dbReference>
<evidence type="ECO:0000256" key="11">
    <source>
        <dbReference type="SAM" id="Phobius"/>
    </source>
</evidence>